<reference evidence="1 2" key="1">
    <citation type="submission" date="2016-11" db="EMBL/GenBank/DDBJ databases">
        <authorList>
            <person name="Jaros S."/>
            <person name="Januszkiewicz K."/>
            <person name="Wedrychowicz H."/>
        </authorList>
    </citation>
    <scope>NUCLEOTIDE SEQUENCE [LARGE SCALE GENOMIC DNA]</scope>
    <source>
        <strain evidence="1 2">GAS138</strain>
    </source>
</reference>
<dbReference type="OrthoDB" id="8244147at2"/>
<sequence>MQIRSKAYEHFISICRSFHDRVSPHDQSVPAQTSSSLVFTTVVLALLLTILEIDLHRTELHLVGLMNETDAINFNFMGP</sequence>
<proteinExistence type="predicted"/>
<dbReference type="AlphaFoldDB" id="A0A1M5VJW8"/>
<organism evidence="1 2">
    <name type="scientific">Bradyrhizobium erythrophlei</name>
    <dbReference type="NCBI Taxonomy" id="1437360"/>
    <lineage>
        <taxon>Bacteria</taxon>
        <taxon>Pseudomonadati</taxon>
        <taxon>Pseudomonadota</taxon>
        <taxon>Alphaproteobacteria</taxon>
        <taxon>Hyphomicrobiales</taxon>
        <taxon>Nitrobacteraceae</taxon>
        <taxon>Bradyrhizobium</taxon>
    </lineage>
</organism>
<dbReference type="EMBL" id="LT670817">
    <property type="protein sequence ID" value="SHH75488.1"/>
    <property type="molecule type" value="Genomic_DNA"/>
</dbReference>
<name>A0A1M5VJW8_9BRAD</name>
<dbReference type="RefSeq" id="WP_079607574.1">
    <property type="nucleotide sequence ID" value="NZ_LT670817.1"/>
</dbReference>
<gene>
    <name evidence="1" type="ORF">SAMN05443248_6012</name>
</gene>
<evidence type="ECO:0000313" key="2">
    <source>
        <dbReference type="Proteomes" id="UP000189796"/>
    </source>
</evidence>
<dbReference type="Proteomes" id="UP000189796">
    <property type="component" value="Chromosome I"/>
</dbReference>
<accession>A0A1M5VJW8</accession>
<evidence type="ECO:0000313" key="1">
    <source>
        <dbReference type="EMBL" id="SHH75488.1"/>
    </source>
</evidence>
<protein>
    <submittedName>
        <fullName evidence="1">Uncharacterized protein</fullName>
    </submittedName>
</protein>